<proteinExistence type="predicted"/>
<name>A0A2T6BJW3_9RHOB</name>
<dbReference type="EMBL" id="QBKS01000001">
    <property type="protein sequence ID" value="PTX56346.1"/>
    <property type="molecule type" value="Genomic_DNA"/>
</dbReference>
<evidence type="ECO:0000313" key="2">
    <source>
        <dbReference type="Proteomes" id="UP000243978"/>
    </source>
</evidence>
<dbReference type="RefSeq" id="WP_158269912.1">
    <property type="nucleotide sequence ID" value="NZ_QBKS01000001.1"/>
</dbReference>
<comment type="caution">
    <text evidence="1">The sequence shown here is derived from an EMBL/GenBank/DDBJ whole genome shotgun (WGS) entry which is preliminary data.</text>
</comment>
<reference evidence="1 2" key="1">
    <citation type="submission" date="2018-04" db="EMBL/GenBank/DDBJ databases">
        <title>Genomic Encyclopedia of Archaeal and Bacterial Type Strains, Phase II (KMG-II): from individual species to whole genera.</title>
        <authorList>
            <person name="Goeker M."/>
        </authorList>
    </citation>
    <scope>NUCLEOTIDE SEQUENCE [LARGE SCALE GENOMIC DNA]</scope>
    <source>
        <strain evidence="1 2">DSM 100977</strain>
    </source>
</reference>
<gene>
    <name evidence="1" type="ORF">C8N43_1003</name>
</gene>
<sequence>MSLLEKARLNRRIALEGKSSGPRTPRDVRPVLKVILGGAARARQPSDFDPDLGMRLAA</sequence>
<keyword evidence="2" id="KW-1185">Reference proteome</keyword>
<dbReference type="AlphaFoldDB" id="A0A2T6BJW3"/>
<organism evidence="1 2">
    <name type="scientific">Litoreibacter ponti</name>
    <dbReference type="NCBI Taxonomy" id="1510457"/>
    <lineage>
        <taxon>Bacteria</taxon>
        <taxon>Pseudomonadati</taxon>
        <taxon>Pseudomonadota</taxon>
        <taxon>Alphaproteobacteria</taxon>
        <taxon>Rhodobacterales</taxon>
        <taxon>Roseobacteraceae</taxon>
        <taxon>Litoreibacter</taxon>
    </lineage>
</organism>
<dbReference type="Proteomes" id="UP000243978">
    <property type="component" value="Unassembled WGS sequence"/>
</dbReference>
<accession>A0A2T6BJW3</accession>
<evidence type="ECO:0000313" key="1">
    <source>
        <dbReference type="EMBL" id="PTX56346.1"/>
    </source>
</evidence>
<protein>
    <submittedName>
        <fullName evidence="1">Uncharacterized protein</fullName>
    </submittedName>
</protein>